<reference evidence="11 12" key="1">
    <citation type="submission" date="2023-07" db="EMBL/GenBank/DDBJ databases">
        <title>Sequencing the genomes of 1000 actinobacteria strains.</title>
        <authorList>
            <person name="Klenk H.-P."/>
        </authorList>
    </citation>
    <scope>NUCLEOTIDE SEQUENCE [LARGE SCALE GENOMIC DNA]</scope>
    <source>
        <strain evidence="11 12">DSM 44710</strain>
    </source>
</reference>
<dbReference type="SUPFAM" id="SSF55399">
    <property type="entry name" value="Subtilisin inhibitor"/>
    <property type="match status" value="1"/>
</dbReference>
<evidence type="ECO:0000256" key="2">
    <source>
        <dbReference type="ARBA" id="ARBA00010472"/>
    </source>
</evidence>
<keyword evidence="7" id="KW-1015">Disulfide bond</keyword>
<evidence type="ECO:0000256" key="7">
    <source>
        <dbReference type="ARBA" id="ARBA00023157"/>
    </source>
</evidence>
<evidence type="ECO:0000256" key="8">
    <source>
        <dbReference type="RuleBase" id="RU003471"/>
    </source>
</evidence>
<keyword evidence="12" id="KW-1185">Reference proteome</keyword>
<dbReference type="InterPro" id="IPR036819">
    <property type="entry name" value="Subtilisin_inhibitor-like_sf"/>
</dbReference>
<comment type="similarity">
    <text evidence="2 8">Belongs to the protease inhibitor I16 (SSI) family.</text>
</comment>
<evidence type="ECO:0000256" key="1">
    <source>
        <dbReference type="ARBA" id="ARBA00004613"/>
    </source>
</evidence>
<comment type="subunit">
    <text evidence="3">Homodimer.</text>
</comment>
<dbReference type="Pfam" id="PF00720">
    <property type="entry name" value="SSI"/>
    <property type="match status" value="1"/>
</dbReference>
<comment type="caution">
    <text evidence="11">The sequence shown here is derived from an EMBL/GenBank/DDBJ whole genome shotgun (WGS) entry which is preliminary data.</text>
</comment>
<organism evidence="11 12">
    <name type="scientific">Catenuloplanes nepalensis</name>
    <dbReference type="NCBI Taxonomy" id="587533"/>
    <lineage>
        <taxon>Bacteria</taxon>
        <taxon>Bacillati</taxon>
        <taxon>Actinomycetota</taxon>
        <taxon>Actinomycetes</taxon>
        <taxon>Micromonosporales</taxon>
        <taxon>Micromonosporaceae</taxon>
        <taxon>Catenuloplanes</taxon>
    </lineage>
</organism>
<evidence type="ECO:0000256" key="3">
    <source>
        <dbReference type="ARBA" id="ARBA00011738"/>
    </source>
</evidence>
<evidence type="ECO:0000313" key="12">
    <source>
        <dbReference type="Proteomes" id="UP001240984"/>
    </source>
</evidence>
<keyword evidence="4" id="KW-0964">Secreted</keyword>
<comment type="subcellular location">
    <subcellularLocation>
        <location evidence="1">Secreted</location>
    </subcellularLocation>
</comment>
<dbReference type="PRINTS" id="PR00294">
    <property type="entry name" value="SSBTLNINHBTR"/>
</dbReference>
<dbReference type="InterPro" id="IPR000691">
    <property type="entry name" value="Prot_inh_I16_SSI"/>
</dbReference>
<evidence type="ECO:0000259" key="10">
    <source>
        <dbReference type="Pfam" id="PF00720"/>
    </source>
</evidence>
<accession>A0ABT9MM47</accession>
<evidence type="ECO:0000256" key="6">
    <source>
        <dbReference type="ARBA" id="ARBA00022900"/>
    </source>
</evidence>
<feature type="signal peptide" evidence="9">
    <location>
        <begin position="1"/>
        <end position="25"/>
    </location>
</feature>
<dbReference type="RefSeq" id="WP_306827272.1">
    <property type="nucleotide sequence ID" value="NZ_JAUSRA010000001.1"/>
</dbReference>
<keyword evidence="6 8" id="KW-0722">Serine protease inhibitor</keyword>
<sequence length="156" mass="15452">MIRHLAVAALATAATAALLPGAAQAAPAGLAQPGARPGAAVTAARPAPAAAPFARLTLTLTGDRAAGRAAALTLTCGPVGGTHPAAPEVCAALKKTGGNVFGLPPRDGFLCTAEYRPVVAAATGYWGKRRIADRKTFGNACQLGIEAGTIFTPARS</sequence>
<feature type="chain" id="PRO_5047335668" description="Subtilisin inhibitor domain-containing protein" evidence="9">
    <location>
        <begin position="26"/>
        <end position="156"/>
    </location>
</feature>
<gene>
    <name evidence="11" type="ORF">J2S43_000890</name>
</gene>
<proteinExistence type="inferred from homology"/>
<evidence type="ECO:0000256" key="5">
    <source>
        <dbReference type="ARBA" id="ARBA00022690"/>
    </source>
</evidence>
<feature type="domain" description="Subtilisin inhibitor" evidence="10">
    <location>
        <begin position="56"/>
        <end position="139"/>
    </location>
</feature>
<dbReference type="Gene3D" id="3.30.350.10">
    <property type="entry name" value="Subtilisin inhibitor-like"/>
    <property type="match status" value="1"/>
</dbReference>
<dbReference type="EMBL" id="JAUSRA010000001">
    <property type="protein sequence ID" value="MDP9792378.1"/>
    <property type="molecule type" value="Genomic_DNA"/>
</dbReference>
<evidence type="ECO:0000313" key="11">
    <source>
        <dbReference type="EMBL" id="MDP9792378.1"/>
    </source>
</evidence>
<keyword evidence="5 8" id="KW-0646">Protease inhibitor</keyword>
<dbReference type="Proteomes" id="UP001240984">
    <property type="component" value="Unassembled WGS sequence"/>
</dbReference>
<dbReference type="InterPro" id="IPR023549">
    <property type="entry name" value="Subtilisin_inhibitor"/>
</dbReference>
<protein>
    <recommendedName>
        <fullName evidence="10">Subtilisin inhibitor domain-containing protein</fullName>
    </recommendedName>
</protein>
<name>A0ABT9MM47_9ACTN</name>
<evidence type="ECO:0000256" key="4">
    <source>
        <dbReference type="ARBA" id="ARBA00022525"/>
    </source>
</evidence>
<evidence type="ECO:0000256" key="9">
    <source>
        <dbReference type="SAM" id="SignalP"/>
    </source>
</evidence>
<keyword evidence="9" id="KW-0732">Signal</keyword>